<evidence type="ECO:0000313" key="5">
    <source>
        <dbReference type="Proteomes" id="UP000663852"/>
    </source>
</evidence>
<dbReference type="InterPro" id="IPR039151">
    <property type="entry name" value="INTU"/>
</dbReference>
<dbReference type="GO" id="GO:0016192">
    <property type="term" value="P:vesicle-mediated transport"/>
    <property type="evidence" value="ECO:0007669"/>
    <property type="project" value="InterPro"/>
</dbReference>
<feature type="domain" description="CCZ1/INTU second Longin" evidence="3">
    <location>
        <begin position="412"/>
        <end position="514"/>
    </location>
</feature>
<gene>
    <name evidence="4" type="ORF">EDS130_LOCUS32515</name>
</gene>
<dbReference type="Proteomes" id="UP000663852">
    <property type="component" value="Unassembled WGS sequence"/>
</dbReference>
<feature type="compositionally biased region" description="Basic residues" evidence="2">
    <location>
        <begin position="870"/>
        <end position="883"/>
    </location>
</feature>
<feature type="coiled-coil region" evidence="1">
    <location>
        <begin position="1000"/>
        <end position="1048"/>
    </location>
</feature>
<reference evidence="4" key="1">
    <citation type="submission" date="2021-02" db="EMBL/GenBank/DDBJ databases">
        <authorList>
            <person name="Nowell W R."/>
        </authorList>
    </citation>
    <scope>NUCLEOTIDE SEQUENCE</scope>
</reference>
<keyword evidence="1" id="KW-0175">Coiled coil</keyword>
<evidence type="ECO:0000256" key="1">
    <source>
        <dbReference type="SAM" id="Coils"/>
    </source>
</evidence>
<dbReference type="PANTHER" id="PTHR21082:SF4">
    <property type="entry name" value="PROTEIN INTURNED"/>
    <property type="match status" value="1"/>
</dbReference>
<evidence type="ECO:0000259" key="3">
    <source>
        <dbReference type="Pfam" id="PF19032"/>
    </source>
</evidence>
<dbReference type="AlphaFoldDB" id="A0A815GD14"/>
<dbReference type="InterPro" id="IPR043988">
    <property type="entry name" value="CCZ1/INTU_longin_2"/>
</dbReference>
<dbReference type="PANTHER" id="PTHR21082">
    <property type="entry name" value="PROTEIN INTURNED"/>
    <property type="match status" value="1"/>
</dbReference>
<dbReference type="Pfam" id="PF19032">
    <property type="entry name" value="Intu_longin_2"/>
    <property type="match status" value="1"/>
</dbReference>
<dbReference type="EMBL" id="CAJNOJ010000250">
    <property type="protein sequence ID" value="CAF1336997.1"/>
    <property type="molecule type" value="Genomic_DNA"/>
</dbReference>
<dbReference type="GO" id="GO:0007399">
    <property type="term" value="P:nervous system development"/>
    <property type="evidence" value="ECO:0007669"/>
    <property type="project" value="TreeGrafter"/>
</dbReference>
<dbReference type="InterPro" id="IPR036034">
    <property type="entry name" value="PDZ_sf"/>
</dbReference>
<accession>A0A815GD14</accession>
<feature type="compositionally biased region" description="Low complexity" evidence="2">
    <location>
        <begin position="843"/>
        <end position="860"/>
    </location>
</feature>
<dbReference type="GO" id="GO:0060271">
    <property type="term" value="P:cilium assembly"/>
    <property type="evidence" value="ECO:0007669"/>
    <property type="project" value="InterPro"/>
</dbReference>
<protein>
    <recommendedName>
        <fullName evidence="3">CCZ1/INTU second Longin domain-containing protein</fullName>
    </recommendedName>
</protein>
<dbReference type="SUPFAM" id="SSF50156">
    <property type="entry name" value="PDZ domain-like"/>
    <property type="match status" value="1"/>
</dbReference>
<sequence length="1082" mass="123369">MSTYAQPTVLSRSGVFHRLGSLLTDVSSINSLEYQIPFSTDQTINNDIIDFETSFAQLSYRQDLSTIEHVHIRCRPASSFDPSIHTSLCEVVLGLYPDTNLSASSSSASEQPVIVRGVIERRHRRIKVGDWLLAINGNRVDCLNLNDILSKYSSTRKVRLTVRHPEIFNSKFSLLPPPPTILSPVEEKKLSLPEQIECIHSILYYQKKPNEGFELLFQHPSQKDIFFAVGCVFPTLLQVMHDMNEQDSLLRSVSIKLSEQLVPVCIASDDNVYYLIIIYPPIENLHICLLEQHTGQMIRLINFLFGSIYDGLFMYTESIQYFFDIFFYRLNHLLSSSANSSPVLKNLRLIDEFLPAQFGNNGTCPTLMLNNQQLLINIDCLLNQLECQRFNECPNEDDVIINRYRRSFFLNGSILFHRSYLLISHLSNELTSDIYRFLLHYGHLNVAQFPCETGQLLLFKEIYPTTSESKSRYFLVVCTHGELTLAVIIETEYERHDFNISPDHGIIQQIKLTLNDIYSIIPKLLGNASPWHLSSPSAFLKKQLKRTISLPLIGGFNQSTKPTTTDVNIYDTTSIASSHQHDPSVTDARVTQLVSQPESQDELYKSSRQSFRSSTLSLDDAQPNKNLQLNLSTYRLHPGAYSTIFYYLDFQSVRGLLIAPYFTLDKLTHTTLLDRLLFETIQQTCIYIRQKHFSQSTQTKASGLFSRKSRPKYSEIGCQFALNTDSDSKKKKDANLFQFWIVGRKCFQPIEHEFFVCYYDSIAQNITELAFTIGMSSHRFSMSRSTFLTTTSSFESSETPALPTTTNPKADHTRALHFHHRLMPTISSSSRSNETVPVRVVQSSSTTDSTTTTTITTNTTQHKSVVRLNPKSKRNTRDKRRATGIRPDDVMSANALNDTPFNNDDEEDNTNPHNQFITLTSVEPSESMVHNRTSSPKSVFTVSRVQPTFDENTRHTFDKLTISRADPYAITSTPSTTIFQPTEFIVRRQPSIDDSSTMKCRQLEERIRALENLVHEKDSIIHDLQRKLDNTTRDLNDAEQQIYILQRDKLTLIKALTNLETNSSGGTDHSASTVRTGFITRN</sequence>
<feature type="region of interest" description="Disordered" evidence="2">
    <location>
        <begin position="1062"/>
        <end position="1082"/>
    </location>
</feature>
<evidence type="ECO:0000256" key="2">
    <source>
        <dbReference type="SAM" id="MobiDB-lite"/>
    </source>
</evidence>
<dbReference type="OrthoDB" id="10038586at2759"/>
<feature type="region of interest" description="Disordered" evidence="2">
    <location>
        <begin position="827"/>
        <end position="894"/>
    </location>
</feature>
<organism evidence="4 5">
    <name type="scientific">Adineta ricciae</name>
    <name type="common">Rotifer</name>
    <dbReference type="NCBI Taxonomy" id="249248"/>
    <lineage>
        <taxon>Eukaryota</taxon>
        <taxon>Metazoa</taxon>
        <taxon>Spiralia</taxon>
        <taxon>Gnathifera</taxon>
        <taxon>Rotifera</taxon>
        <taxon>Eurotatoria</taxon>
        <taxon>Bdelloidea</taxon>
        <taxon>Adinetida</taxon>
        <taxon>Adinetidae</taxon>
        <taxon>Adineta</taxon>
    </lineage>
</organism>
<dbReference type="GO" id="GO:0005929">
    <property type="term" value="C:cilium"/>
    <property type="evidence" value="ECO:0007669"/>
    <property type="project" value="TreeGrafter"/>
</dbReference>
<dbReference type="GO" id="GO:0005737">
    <property type="term" value="C:cytoplasm"/>
    <property type="evidence" value="ECO:0007669"/>
    <property type="project" value="TreeGrafter"/>
</dbReference>
<comment type="caution">
    <text evidence="4">The sequence shown here is derived from an EMBL/GenBank/DDBJ whole genome shotgun (WGS) entry which is preliminary data.</text>
</comment>
<dbReference type="GO" id="GO:0001736">
    <property type="term" value="P:establishment of planar polarity"/>
    <property type="evidence" value="ECO:0007669"/>
    <property type="project" value="InterPro"/>
</dbReference>
<proteinExistence type="predicted"/>
<name>A0A815GD14_ADIRI</name>
<evidence type="ECO:0000313" key="4">
    <source>
        <dbReference type="EMBL" id="CAF1336997.1"/>
    </source>
</evidence>